<evidence type="ECO:0000313" key="2">
    <source>
        <dbReference type="EMBL" id="MBD3324312.1"/>
    </source>
</evidence>
<dbReference type="GO" id="GO:0004853">
    <property type="term" value="F:uroporphyrinogen decarboxylase activity"/>
    <property type="evidence" value="ECO:0007669"/>
    <property type="project" value="InterPro"/>
</dbReference>
<dbReference type="EMBL" id="WJJP01000215">
    <property type="protein sequence ID" value="MBD3324312.1"/>
    <property type="molecule type" value="Genomic_DNA"/>
</dbReference>
<gene>
    <name evidence="2" type="ORF">GF339_06985</name>
</gene>
<proteinExistence type="predicted"/>
<name>A0A9D5Q5J8_9BACT</name>
<dbReference type="Proteomes" id="UP000649604">
    <property type="component" value="Unassembled WGS sequence"/>
</dbReference>
<comment type="caution">
    <text evidence="2">The sequence shown here is derived from an EMBL/GenBank/DDBJ whole genome shotgun (WGS) entry which is preliminary data.</text>
</comment>
<dbReference type="PANTHER" id="PTHR47099:SF1">
    <property type="entry name" value="METHYLCOBAMIDE:COM METHYLTRANSFERASE MTBA"/>
    <property type="match status" value="1"/>
</dbReference>
<dbReference type="InterPro" id="IPR052024">
    <property type="entry name" value="Methanogen_methyltrans"/>
</dbReference>
<feature type="domain" description="Uroporphyrinogen decarboxylase (URO-D)" evidence="1">
    <location>
        <begin position="166"/>
        <end position="378"/>
    </location>
</feature>
<dbReference type="AlphaFoldDB" id="A0A9D5Q5J8"/>
<reference evidence="2" key="1">
    <citation type="submission" date="2019-11" db="EMBL/GenBank/DDBJ databases">
        <title>Microbial mats filling the niche in hypersaline microbial mats.</title>
        <authorList>
            <person name="Wong H.L."/>
            <person name="Macleod F.I."/>
            <person name="White R.A. III"/>
            <person name="Burns B.P."/>
        </authorList>
    </citation>
    <scope>NUCLEOTIDE SEQUENCE</scope>
    <source>
        <strain evidence="2">Rbin_158</strain>
    </source>
</reference>
<organism evidence="2 3">
    <name type="scientific">candidate division KSB3 bacterium</name>
    <dbReference type="NCBI Taxonomy" id="2044937"/>
    <lineage>
        <taxon>Bacteria</taxon>
        <taxon>candidate division KSB3</taxon>
    </lineage>
</organism>
<dbReference type="SUPFAM" id="SSF51726">
    <property type="entry name" value="UROD/MetE-like"/>
    <property type="match status" value="1"/>
</dbReference>
<dbReference type="InterPro" id="IPR000257">
    <property type="entry name" value="Uroporphyrinogen_deCOase"/>
</dbReference>
<evidence type="ECO:0000313" key="3">
    <source>
        <dbReference type="Proteomes" id="UP000649604"/>
    </source>
</evidence>
<accession>A0A9D5Q5J8</accession>
<dbReference type="Pfam" id="PF01208">
    <property type="entry name" value="URO-D"/>
    <property type="match status" value="1"/>
</dbReference>
<dbReference type="GO" id="GO:0006779">
    <property type="term" value="P:porphyrin-containing compound biosynthetic process"/>
    <property type="evidence" value="ECO:0007669"/>
    <property type="project" value="InterPro"/>
</dbReference>
<dbReference type="InterPro" id="IPR038071">
    <property type="entry name" value="UROD/MetE-like_sf"/>
</dbReference>
<dbReference type="Gene3D" id="3.20.20.210">
    <property type="match status" value="1"/>
</dbReference>
<sequence length="383" mass="42436">MLPRERVLAAINHEEPDRVPIIIGGSAGKFYASAARTLARHFGIPEAELQPVPAGFKYILFHEKLWQELGVDVRFLYPQSCKKELYEAQQTGGEYVDEWGSKYKFTDPDGAWVDIETKPVLADADIPAIEAYPWPEPDALLIEGLRDRAEALHREGKYAIAVNRPFAGGIFDTAKYALRGTEQFLMDLALNQDLVGVLLDKVCHVQKRYYGMLLDEVGDLSDIIEIEDDLGSQHAPLISPKMYRQLIKPKHAELVSFIKQKAPHIKVLMHSDGAIRDFLPDFIEIGIDVVNPVQPGAGGMILDELKHEFGDHITFAGAVDVVGDHGLRGSADDVTTCVKQTIDALAPGGGYLLGPSHNFGPEIPAENILLMTEIAREYGRYAR</sequence>
<dbReference type="PANTHER" id="PTHR47099">
    <property type="entry name" value="METHYLCOBAMIDE:COM METHYLTRANSFERASE MTBA"/>
    <property type="match status" value="1"/>
</dbReference>
<evidence type="ECO:0000259" key="1">
    <source>
        <dbReference type="Pfam" id="PF01208"/>
    </source>
</evidence>
<protein>
    <recommendedName>
        <fullName evidence="1">Uroporphyrinogen decarboxylase (URO-D) domain-containing protein</fullName>
    </recommendedName>
</protein>